<evidence type="ECO:0000259" key="2">
    <source>
        <dbReference type="Pfam" id="PF02517"/>
    </source>
</evidence>
<dbReference type="Pfam" id="PF02517">
    <property type="entry name" value="Rce1-like"/>
    <property type="match status" value="1"/>
</dbReference>
<dbReference type="OrthoDB" id="5322702at2"/>
<accession>A0A1V9G3V2</accession>
<evidence type="ECO:0000256" key="1">
    <source>
        <dbReference type="SAM" id="Phobius"/>
    </source>
</evidence>
<keyword evidence="1" id="KW-0812">Transmembrane</keyword>
<dbReference type="Proteomes" id="UP000192796">
    <property type="component" value="Unassembled WGS sequence"/>
</dbReference>
<organism evidence="3 4">
    <name type="scientific">Niastella vici</name>
    <dbReference type="NCBI Taxonomy" id="1703345"/>
    <lineage>
        <taxon>Bacteria</taxon>
        <taxon>Pseudomonadati</taxon>
        <taxon>Bacteroidota</taxon>
        <taxon>Chitinophagia</taxon>
        <taxon>Chitinophagales</taxon>
        <taxon>Chitinophagaceae</taxon>
        <taxon>Niastella</taxon>
    </lineage>
</organism>
<dbReference type="InterPro" id="IPR003675">
    <property type="entry name" value="Rce1/LyrA-like_dom"/>
</dbReference>
<feature type="transmembrane region" description="Helical" evidence="1">
    <location>
        <begin position="259"/>
        <end position="282"/>
    </location>
</feature>
<gene>
    <name evidence="3" type="ORF">A3860_16485</name>
</gene>
<reference evidence="3 4" key="1">
    <citation type="submission" date="2016-03" db="EMBL/GenBank/DDBJ databases">
        <title>Niastella vici sp. nov., isolated from farmland soil.</title>
        <authorList>
            <person name="Chen L."/>
            <person name="Wang D."/>
            <person name="Yang S."/>
            <person name="Wang G."/>
        </authorList>
    </citation>
    <scope>NUCLEOTIDE SEQUENCE [LARGE SCALE GENOMIC DNA]</scope>
    <source>
        <strain evidence="3 4">DJ57</strain>
    </source>
</reference>
<keyword evidence="4" id="KW-1185">Reference proteome</keyword>
<dbReference type="GO" id="GO:0080120">
    <property type="term" value="P:CAAX-box protein maturation"/>
    <property type="evidence" value="ECO:0007669"/>
    <property type="project" value="UniProtKB-ARBA"/>
</dbReference>
<dbReference type="AlphaFoldDB" id="A0A1V9G3V2"/>
<feature type="transmembrane region" description="Helical" evidence="1">
    <location>
        <begin position="220"/>
        <end position="253"/>
    </location>
</feature>
<keyword evidence="1" id="KW-1133">Transmembrane helix</keyword>
<feature type="transmembrane region" description="Helical" evidence="1">
    <location>
        <begin position="181"/>
        <end position="199"/>
    </location>
</feature>
<dbReference type="RefSeq" id="WP_143774004.1">
    <property type="nucleotide sequence ID" value="NZ_LVYD01000024.1"/>
</dbReference>
<feature type="domain" description="CAAX prenyl protease 2/Lysostaphin resistance protein A-like" evidence="2">
    <location>
        <begin position="178"/>
        <end position="272"/>
    </location>
</feature>
<dbReference type="GO" id="GO:0004175">
    <property type="term" value="F:endopeptidase activity"/>
    <property type="evidence" value="ECO:0007669"/>
    <property type="project" value="UniProtKB-ARBA"/>
</dbReference>
<evidence type="ECO:0000313" key="4">
    <source>
        <dbReference type="Proteomes" id="UP000192796"/>
    </source>
</evidence>
<keyword evidence="1" id="KW-0472">Membrane</keyword>
<proteinExistence type="predicted"/>
<feature type="transmembrane region" description="Helical" evidence="1">
    <location>
        <begin position="7"/>
        <end position="26"/>
    </location>
</feature>
<name>A0A1V9G3V2_9BACT</name>
<protein>
    <submittedName>
        <fullName evidence="3">Abortive phage infection protein</fullName>
    </submittedName>
</protein>
<comment type="caution">
    <text evidence="3">The sequence shown here is derived from an EMBL/GenBank/DDBJ whole genome shotgun (WGS) entry which is preliminary data.</text>
</comment>
<dbReference type="EMBL" id="LVYD01000024">
    <property type="protein sequence ID" value="OQP65267.1"/>
    <property type="molecule type" value="Genomic_DNA"/>
</dbReference>
<feature type="transmembrane region" description="Helical" evidence="1">
    <location>
        <begin position="73"/>
        <end position="91"/>
    </location>
</feature>
<feature type="transmembrane region" description="Helical" evidence="1">
    <location>
        <begin position="121"/>
        <end position="137"/>
    </location>
</feature>
<evidence type="ECO:0000313" key="3">
    <source>
        <dbReference type="EMBL" id="OQP65267.1"/>
    </source>
</evidence>
<sequence length="286" mass="31893">MKFDIITLSWICFFAGSLLVCFKNTLRAGWAVLLTAYALAFAGKEITFTGLGWLLLTAGTLLLAVRQHGWKQFALHGAFFVLSVLLFLHRLPGFNNLLVFDKVHFTPDAAPFTMYLNLDKPFNGFILFTCFGSVWYSHRPNAITLLKAIALPLIAIAAICLGTALLLHFVNWDPRLPANAWLWMLNNLLLVAVCEEAFFRGYLQGILGKQIFKGKSPYIPLFITALLFGLAHTTGGPALMLLAFIAGCGYGWAYNKGGMLASILTHFFFNVLHFFLFTYPMLAARH</sequence>
<feature type="transmembrane region" description="Helical" evidence="1">
    <location>
        <begin position="46"/>
        <end position="66"/>
    </location>
</feature>
<feature type="transmembrane region" description="Helical" evidence="1">
    <location>
        <begin position="149"/>
        <end position="169"/>
    </location>
</feature>
<dbReference type="STRING" id="1703345.A3860_16485"/>